<comment type="caution">
    <text evidence="1">The sequence shown here is derived from an EMBL/GenBank/DDBJ whole genome shotgun (WGS) entry which is preliminary data.</text>
</comment>
<organism evidence="1 2">
    <name type="scientific">Xaviernesmea oryzae</name>
    <dbReference type="NCBI Taxonomy" id="464029"/>
    <lineage>
        <taxon>Bacteria</taxon>
        <taxon>Pseudomonadati</taxon>
        <taxon>Pseudomonadota</taxon>
        <taxon>Alphaproteobacteria</taxon>
        <taxon>Hyphomicrobiales</taxon>
        <taxon>Rhizobiaceae</taxon>
        <taxon>Rhizobium/Agrobacterium group</taxon>
        <taxon>Xaviernesmea</taxon>
    </lineage>
</organism>
<dbReference type="AlphaFoldDB" id="A0A1Q9AYS9"/>
<dbReference type="Proteomes" id="UP000186364">
    <property type="component" value="Unassembled WGS sequence"/>
</dbReference>
<keyword evidence="2" id="KW-1185">Reference proteome</keyword>
<evidence type="ECO:0000313" key="1">
    <source>
        <dbReference type="EMBL" id="OLP60599.1"/>
    </source>
</evidence>
<proteinExistence type="predicted"/>
<gene>
    <name evidence="1" type="ORF">BJF93_19960</name>
</gene>
<reference evidence="1 2" key="1">
    <citation type="submission" date="2016-09" db="EMBL/GenBank/DDBJ databases">
        <title>Rhizobium sp. nov., a novel species isolated from the rice rhizosphere.</title>
        <authorList>
            <person name="Zhao J."/>
            <person name="Zhang X."/>
        </authorList>
    </citation>
    <scope>NUCLEOTIDE SEQUENCE [LARGE SCALE GENOMIC DNA]</scope>
    <source>
        <strain evidence="1 2">1.7048</strain>
    </source>
</reference>
<evidence type="ECO:0000313" key="2">
    <source>
        <dbReference type="Proteomes" id="UP000186364"/>
    </source>
</evidence>
<dbReference type="EMBL" id="MKIP01000035">
    <property type="protein sequence ID" value="OLP60599.1"/>
    <property type="molecule type" value="Genomic_DNA"/>
</dbReference>
<name>A0A1Q9AYS9_9HYPH</name>
<sequence length="136" mass="14983">MRIEQFRLHDLAAYPLVHFVGDTTVAGYATRWCEEMDQLLAGSQPFVLIYPPGERDEAHQDRVIRGGWLKRNKARLADICLALIVIEPDAARRADLEAMFPNLVKAFGTPQAARGSASEAEALARHLLEGGGLETA</sequence>
<dbReference type="OrthoDB" id="8905727at2"/>
<accession>A0A1Q9AYS9</accession>
<protein>
    <submittedName>
        <fullName evidence="1">Uncharacterized protein</fullName>
    </submittedName>
</protein>